<dbReference type="InterPro" id="IPR023631">
    <property type="entry name" value="Amidase_dom"/>
</dbReference>
<evidence type="ECO:0000313" key="5">
    <source>
        <dbReference type="Proteomes" id="UP001501710"/>
    </source>
</evidence>
<feature type="compositionally biased region" description="Basic and acidic residues" evidence="2">
    <location>
        <begin position="474"/>
        <end position="490"/>
    </location>
</feature>
<dbReference type="PANTHER" id="PTHR11895">
    <property type="entry name" value="TRANSAMIDASE"/>
    <property type="match status" value="1"/>
</dbReference>
<dbReference type="InterPro" id="IPR036928">
    <property type="entry name" value="AS_sf"/>
</dbReference>
<accession>A0ABP8BS31</accession>
<dbReference type="Gene3D" id="3.90.1300.10">
    <property type="entry name" value="Amidase signature (AS) domain"/>
    <property type="match status" value="1"/>
</dbReference>
<dbReference type="InterPro" id="IPR000120">
    <property type="entry name" value="Amidase"/>
</dbReference>
<gene>
    <name evidence="4" type="ORF">GCM10022254_02370</name>
</gene>
<evidence type="ECO:0000256" key="1">
    <source>
        <dbReference type="ARBA" id="ARBA00009199"/>
    </source>
</evidence>
<feature type="region of interest" description="Disordered" evidence="2">
    <location>
        <begin position="466"/>
        <end position="490"/>
    </location>
</feature>
<proteinExistence type="inferred from homology"/>
<dbReference type="NCBIfam" id="NF004815">
    <property type="entry name" value="PRK06169.1"/>
    <property type="match status" value="1"/>
</dbReference>
<dbReference type="EMBL" id="BAABAS010000001">
    <property type="protein sequence ID" value="GAA4223956.1"/>
    <property type="molecule type" value="Genomic_DNA"/>
</dbReference>
<evidence type="ECO:0000259" key="3">
    <source>
        <dbReference type="Pfam" id="PF01425"/>
    </source>
</evidence>
<protein>
    <submittedName>
        <fullName evidence="4">Amidase</fullName>
    </submittedName>
</protein>
<evidence type="ECO:0000256" key="2">
    <source>
        <dbReference type="SAM" id="MobiDB-lite"/>
    </source>
</evidence>
<evidence type="ECO:0000313" key="4">
    <source>
        <dbReference type="EMBL" id="GAA4223956.1"/>
    </source>
</evidence>
<comment type="caution">
    <text evidence="4">The sequence shown here is derived from an EMBL/GenBank/DDBJ whole genome shotgun (WGS) entry which is preliminary data.</text>
</comment>
<keyword evidence="5" id="KW-1185">Reference proteome</keyword>
<dbReference type="PROSITE" id="PS00571">
    <property type="entry name" value="AMIDASES"/>
    <property type="match status" value="1"/>
</dbReference>
<feature type="domain" description="Amidase" evidence="3">
    <location>
        <begin position="19"/>
        <end position="455"/>
    </location>
</feature>
<dbReference type="InterPro" id="IPR020556">
    <property type="entry name" value="Amidase_CS"/>
</dbReference>
<sequence length="490" mass="51203">MSAAELAAAYAARDVSPVEATRAALTAIEERDAELNAFVLVDEDAALRSAAESEARWAAGTARGPADGVPTSVKDLERTQGWPTLRGSRLVDESGPWREDSPSVARLREAGAVLIGKTTTPEFGWKGVTDSPRTGITLNPWDTALTPGGSSGGSAAAVAAGMGTWSIGTDGGGSIRVPAAFTGTVGLKPTGDLVSTYPQGSNGLLSHRGPITLSVLDAAILLDVIGRPDGRDWAAPPERDESFTLGIESGVAGLSIGYSPDLGYGRTDPEVAALVAAAVGVLADLGAHVTEVAPMFEDPIEAFQTLWCAGAARTLRPYSPEQLDLVDPGLRQCAEEGRATTAVEYLDAMAVCTDLGFRMGRFHQSFDLLVTPAVPTVAFEAGRNGPVPCGGTTPHTPRNGPGPQPTHVWASWTPYTYPFNMTRQPALSVPCGVTPSGLPVGLQIVGPRHRDGRVLRAGRAYEKHTGWSPVAEASRTRADGPRADERGQQT</sequence>
<dbReference type="SUPFAM" id="SSF75304">
    <property type="entry name" value="Amidase signature (AS) enzymes"/>
    <property type="match status" value="1"/>
</dbReference>
<reference evidence="5" key="1">
    <citation type="journal article" date="2019" name="Int. J. Syst. Evol. Microbiol.">
        <title>The Global Catalogue of Microorganisms (GCM) 10K type strain sequencing project: providing services to taxonomists for standard genome sequencing and annotation.</title>
        <authorList>
            <consortium name="The Broad Institute Genomics Platform"/>
            <consortium name="The Broad Institute Genome Sequencing Center for Infectious Disease"/>
            <person name="Wu L."/>
            <person name="Ma J."/>
        </authorList>
    </citation>
    <scope>NUCLEOTIDE SEQUENCE [LARGE SCALE GENOMIC DNA]</scope>
    <source>
        <strain evidence="5">JCM 17440</strain>
    </source>
</reference>
<name>A0ABP8BS31_9ACTN</name>
<dbReference type="Proteomes" id="UP001501710">
    <property type="component" value="Unassembled WGS sequence"/>
</dbReference>
<dbReference type="PANTHER" id="PTHR11895:SF7">
    <property type="entry name" value="GLUTAMYL-TRNA(GLN) AMIDOTRANSFERASE SUBUNIT A, MITOCHONDRIAL"/>
    <property type="match status" value="1"/>
</dbReference>
<dbReference type="Pfam" id="PF01425">
    <property type="entry name" value="Amidase"/>
    <property type="match status" value="1"/>
</dbReference>
<comment type="similarity">
    <text evidence="1">Belongs to the amidase family.</text>
</comment>
<organism evidence="4 5">
    <name type="scientific">Actinomadura meridiana</name>
    <dbReference type="NCBI Taxonomy" id="559626"/>
    <lineage>
        <taxon>Bacteria</taxon>
        <taxon>Bacillati</taxon>
        <taxon>Actinomycetota</taxon>
        <taxon>Actinomycetes</taxon>
        <taxon>Streptosporangiales</taxon>
        <taxon>Thermomonosporaceae</taxon>
        <taxon>Actinomadura</taxon>
    </lineage>
</organism>